<dbReference type="EMBL" id="VYZN01002552">
    <property type="protein sequence ID" value="KAE9521628.1"/>
    <property type="molecule type" value="Genomic_DNA"/>
</dbReference>
<organism evidence="1 2">
    <name type="scientific">Aphis glycines</name>
    <name type="common">Soybean aphid</name>
    <dbReference type="NCBI Taxonomy" id="307491"/>
    <lineage>
        <taxon>Eukaryota</taxon>
        <taxon>Metazoa</taxon>
        <taxon>Ecdysozoa</taxon>
        <taxon>Arthropoda</taxon>
        <taxon>Hexapoda</taxon>
        <taxon>Insecta</taxon>
        <taxon>Pterygota</taxon>
        <taxon>Neoptera</taxon>
        <taxon>Paraneoptera</taxon>
        <taxon>Hemiptera</taxon>
        <taxon>Sternorrhyncha</taxon>
        <taxon>Aphidomorpha</taxon>
        <taxon>Aphidoidea</taxon>
        <taxon>Aphididae</taxon>
        <taxon>Aphidini</taxon>
        <taxon>Aphis</taxon>
        <taxon>Aphis</taxon>
    </lineage>
</organism>
<accession>A0A6G0STZ8</accession>
<sequence length="314" mass="35474">MPTECLKTLRNKLTQVTPVNISEQNNLYMFLNIFHKDNTFLVYQDQLNQQRSSPPRSSYWSFQRTTSWNSLIADPLCTLRPLGEIICGMVGLIIGRMEICSQVMVVHQTAIVDQNPWQLLYDHLIILENRTVHHKHHMINMEAEKTHHFEPKKIAVRGSIKSSKERTLIFTFCSLTCSLNSFFSTPFCGESSVFKSTTVLIATFFSSDLTETAGLDSSSDSFSFSPSSTEGDLSLVFSDSEFFGFSQSSSPETLSVVGGSFLTSNDWVDSLEELLLRDVLVFFRVTLIDDPANSNGVDTGIDEKKTYYLHIKQV</sequence>
<evidence type="ECO:0000313" key="1">
    <source>
        <dbReference type="EMBL" id="KAE9521628.1"/>
    </source>
</evidence>
<proteinExistence type="predicted"/>
<gene>
    <name evidence="1" type="ORF">AGLY_017996</name>
</gene>
<dbReference type="AlphaFoldDB" id="A0A6G0STZ8"/>
<comment type="caution">
    <text evidence="1">The sequence shown here is derived from an EMBL/GenBank/DDBJ whole genome shotgun (WGS) entry which is preliminary data.</text>
</comment>
<protein>
    <submittedName>
        <fullName evidence="1">Uncharacterized protein</fullName>
    </submittedName>
</protein>
<keyword evidence="2" id="KW-1185">Reference proteome</keyword>
<reference evidence="1 2" key="1">
    <citation type="submission" date="2019-08" db="EMBL/GenBank/DDBJ databases">
        <title>The genome of the soybean aphid Biotype 1, its phylome, world population structure and adaptation to the North American continent.</title>
        <authorList>
            <person name="Giordano R."/>
            <person name="Donthu R.K."/>
            <person name="Hernandez A.G."/>
            <person name="Wright C.L."/>
            <person name="Zimin A.V."/>
        </authorList>
    </citation>
    <scope>NUCLEOTIDE SEQUENCE [LARGE SCALE GENOMIC DNA]</scope>
    <source>
        <tissue evidence="1">Whole aphids</tissue>
    </source>
</reference>
<evidence type="ECO:0000313" key="2">
    <source>
        <dbReference type="Proteomes" id="UP000475862"/>
    </source>
</evidence>
<name>A0A6G0STZ8_APHGL</name>
<dbReference type="Proteomes" id="UP000475862">
    <property type="component" value="Unassembled WGS sequence"/>
</dbReference>